<dbReference type="KEGG" id="fri:FraEuI1c_6249"/>
<dbReference type="RefSeq" id="WP_013427346.1">
    <property type="nucleotide sequence ID" value="NC_014666.1"/>
</dbReference>
<name>E3J4G9_PSEI1</name>
<dbReference type="OrthoDB" id="3709547at2"/>
<dbReference type="AlphaFoldDB" id="E3J4G9"/>
<gene>
    <name evidence="2" type="ordered locus">FraEuI1c_6249</name>
</gene>
<evidence type="ECO:0000313" key="2">
    <source>
        <dbReference type="EMBL" id="ADP84233.1"/>
    </source>
</evidence>
<accession>E3J4G9</accession>
<dbReference type="HOGENOM" id="CLU_1324786_0_0_11"/>
<evidence type="ECO:0000313" key="3">
    <source>
        <dbReference type="Proteomes" id="UP000002484"/>
    </source>
</evidence>
<reference evidence="2 3" key="1">
    <citation type="submission" date="2010-10" db="EMBL/GenBank/DDBJ databases">
        <title>Complete sequence of Frankia sp. EuI1c.</title>
        <authorList>
            <consortium name="US DOE Joint Genome Institute"/>
            <person name="Lucas S."/>
            <person name="Copeland A."/>
            <person name="Lapidus A."/>
            <person name="Cheng J.-F."/>
            <person name="Bruce D."/>
            <person name="Goodwin L."/>
            <person name="Pitluck S."/>
            <person name="Chertkov O."/>
            <person name="Detter J.C."/>
            <person name="Han C."/>
            <person name="Tapia R."/>
            <person name="Land M."/>
            <person name="Hauser L."/>
            <person name="Jeffries C."/>
            <person name="Kyrpides N."/>
            <person name="Ivanova N."/>
            <person name="Mikhailova N."/>
            <person name="Beauchemin N."/>
            <person name="Sen A."/>
            <person name="Sur S.A."/>
            <person name="Gtari M."/>
            <person name="Wall L."/>
            <person name="Tisa L."/>
            <person name="Woyke T."/>
        </authorList>
    </citation>
    <scope>NUCLEOTIDE SEQUENCE [LARGE SCALE GENOMIC DNA]</scope>
    <source>
        <strain evidence="3">DSM 45817 / CECT 9037 / EuI1c</strain>
    </source>
</reference>
<feature type="compositionally biased region" description="Low complexity" evidence="1">
    <location>
        <begin position="46"/>
        <end position="74"/>
    </location>
</feature>
<sequence length="207" mass="21155" precursor="true">MSDASGEYNNVGVRLPAGLVVLILGLALAFGVPGAVFAATRDPSKTATPTGEPTPVGTTGTATSSPPVSAAPTTSGASTIVVKAPLNGAEVSGIEGVVISGTAQNLGDNTIWILDYGFDGTGSRVFYRDNTDPLSVVGGNWTFTDRPIGNGSRDIGQIFKISIVEASPACARVLKNATPGQDGAVIIPVLPDGCKQVDQREVKKTRM</sequence>
<keyword evidence="3" id="KW-1185">Reference proteome</keyword>
<feature type="region of interest" description="Disordered" evidence="1">
    <location>
        <begin position="41"/>
        <end position="74"/>
    </location>
</feature>
<dbReference type="EMBL" id="CP002299">
    <property type="protein sequence ID" value="ADP84233.1"/>
    <property type="molecule type" value="Genomic_DNA"/>
</dbReference>
<evidence type="ECO:0000256" key="1">
    <source>
        <dbReference type="SAM" id="MobiDB-lite"/>
    </source>
</evidence>
<proteinExistence type="predicted"/>
<dbReference type="InParanoid" id="E3J4G9"/>
<organism evidence="2 3">
    <name type="scientific">Pseudofrankia inefficax (strain DSM 45817 / CECT 9037 / DDB 130130 / EuI1c)</name>
    <name type="common">Frankia inefficax</name>
    <dbReference type="NCBI Taxonomy" id="298654"/>
    <lineage>
        <taxon>Bacteria</taxon>
        <taxon>Bacillati</taxon>
        <taxon>Actinomycetota</taxon>
        <taxon>Actinomycetes</taxon>
        <taxon>Frankiales</taxon>
        <taxon>Frankiaceae</taxon>
        <taxon>Pseudofrankia</taxon>
    </lineage>
</organism>
<dbReference type="Proteomes" id="UP000002484">
    <property type="component" value="Chromosome"/>
</dbReference>
<protein>
    <submittedName>
        <fullName evidence="2">Uncharacterized protein</fullName>
    </submittedName>
</protein>